<keyword evidence="2 4" id="KW-0547">Nucleotide-binding</keyword>
<feature type="compositionally biased region" description="Basic and acidic residues" evidence="6">
    <location>
        <begin position="476"/>
        <end position="507"/>
    </location>
</feature>
<reference evidence="8" key="2">
    <citation type="submission" date="2022-06" db="UniProtKB">
        <authorList>
            <consortium name="EnsemblMetazoa"/>
        </authorList>
    </citation>
    <scope>IDENTIFICATION</scope>
    <source>
        <strain evidence="8">DF5081</strain>
    </source>
</reference>
<evidence type="ECO:0000256" key="2">
    <source>
        <dbReference type="ARBA" id="ARBA00022741"/>
    </source>
</evidence>
<dbReference type="AlphaFoldDB" id="A0A8R1DWC9"/>
<dbReference type="OMA" id="HEACYIH"/>
<evidence type="ECO:0000313" key="9">
    <source>
        <dbReference type="Proteomes" id="UP000005237"/>
    </source>
</evidence>
<evidence type="ECO:0000256" key="3">
    <source>
        <dbReference type="ARBA" id="ARBA00022840"/>
    </source>
</evidence>
<dbReference type="Pfam" id="PF00069">
    <property type="entry name" value="Pkinase"/>
    <property type="match status" value="1"/>
</dbReference>
<keyword evidence="5" id="KW-0175">Coiled coil</keyword>
<evidence type="ECO:0000256" key="1">
    <source>
        <dbReference type="ARBA" id="ARBA00012513"/>
    </source>
</evidence>
<dbReference type="PROSITE" id="PS00107">
    <property type="entry name" value="PROTEIN_KINASE_ATP"/>
    <property type="match status" value="1"/>
</dbReference>
<keyword evidence="3 4" id="KW-0067">ATP-binding</keyword>
<dbReference type="InterPro" id="IPR017441">
    <property type="entry name" value="Protein_kinase_ATP_BS"/>
</dbReference>
<feature type="compositionally biased region" description="Polar residues" evidence="6">
    <location>
        <begin position="508"/>
        <end position="519"/>
    </location>
</feature>
<dbReference type="GO" id="GO:0004674">
    <property type="term" value="F:protein serine/threonine kinase activity"/>
    <property type="evidence" value="ECO:0007669"/>
    <property type="project" value="UniProtKB-EC"/>
</dbReference>
<evidence type="ECO:0000259" key="7">
    <source>
        <dbReference type="PROSITE" id="PS50011"/>
    </source>
</evidence>
<proteinExistence type="predicted"/>
<feature type="region of interest" description="Disordered" evidence="6">
    <location>
        <begin position="356"/>
        <end position="565"/>
    </location>
</feature>
<dbReference type="SMART" id="SM00220">
    <property type="entry name" value="S_TKc"/>
    <property type="match status" value="1"/>
</dbReference>
<keyword evidence="9" id="KW-1185">Reference proteome</keyword>
<evidence type="ECO:0000313" key="8">
    <source>
        <dbReference type="EnsemblMetazoa" id="CJA13063.1"/>
    </source>
</evidence>
<dbReference type="InterPro" id="IPR008271">
    <property type="entry name" value="Ser/Thr_kinase_AS"/>
</dbReference>
<dbReference type="Gene3D" id="1.10.510.10">
    <property type="entry name" value="Transferase(Phosphotransferase) domain 1"/>
    <property type="match status" value="1"/>
</dbReference>
<protein>
    <recommendedName>
        <fullName evidence="1">non-specific serine/threonine protein kinase</fullName>
        <ecNumber evidence="1">2.7.11.1</ecNumber>
    </recommendedName>
</protein>
<dbReference type="InterPro" id="IPR011009">
    <property type="entry name" value="Kinase-like_dom_sf"/>
</dbReference>
<feature type="binding site" evidence="4">
    <location>
        <position position="38"/>
    </location>
    <ligand>
        <name>ATP</name>
        <dbReference type="ChEBI" id="CHEBI:30616"/>
    </ligand>
</feature>
<evidence type="ECO:0000256" key="4">
    <source>
        <dbReference type="PROSITE-ProRule" id="PRU10141"/>
    </source>
</evidence>
<dbReference type="Proteomes" id="UP000005237">
    <property type="component" value="Unassembled WGS sequence"/>
</dbReference>
<dbReference type="InterPro" id="IPR000719">
    <property type="entry name" value="Prot_kinase_dom"/>
</dbReference>
<organism evidence="8 9">
    <name type="scientific">Caenorhabditis japonica</name>
    <dbReference type="NCBI Taxonomy" id="281687"/>
    <lineage>
        <taxon>Eukaryota</taxon>
        <taxon>Metazoa</taxon>
        <taxon>Ecdysozoa</taxon>
        <taxon>Nematoda</taxon>
        <taxon>Chromadorea</taxon>
        <taxon>Rhabditida</taxon>
        <taxon>Rhabditina</taxon>
        <taxon>Rhabditomorpha</taxon>
        <taxon>Rhabditoidea</taxon>
        <taxon>Rhabditidae</taxon>
        <taxon>Peloderinae</taxon>
        <taxon>Caenorhabditis</taxon>
    </lineage>
</organism>
<evidence type="ECO:0000256" key="5">
    <source>
        <dbReference type="SAM" id="Coils"/>
    </source>
</evidence>
<dbReference type="GO" id="GO:0005524">
    <property type="term" value="F:ATP binding"/>
    <property type="evidence" value="ECO:0007669"/>
    <property type="project" value="UniProtKB-UniRule"/>
</dbReference>
<sequence>MDVPVRGKWAPVRVLGSGAFGKVVHVMHVITGQEAAMKMEKTEEGKDSMLKIEVEVMKNLRGLSCAIQLYDSGIEPEFRFVVMSLCGLDLQKVHHLLKGKFTESTILRVAIRSLQAVKTVHEACYIHRDLKPCNVTLDYREGNPVIYLIDFGMGRQYAMRGIKNEWLIRHPRESCRFRGTFRYCSPRMHLRKEQGRVDDLFAWLYMIIELKTDLPWANANNPDRIEFLKEETFDKFVTATPFVSFLEPILTHLKSLGYSDRPDYHMIYEMLSQRMKEQKYSHLDPMDYDGMRKKCDELEAVQKKYNRKMKSKEAALDEAATVQMLEEAFRPNEKKDVPGGDQYVVKPLLKLPWGSVGVGCDTTSLTGSKPDEEEEKEKERKEIEKKKEEEKRKESERKKEEEKKKKEEELKKTEEKKKEDRRRSDQKRKTDDLRKSEERKKSGRQTIKEREKNAKLEKSKDSRRRTCFAPSPQPIKVEREQKTEQHFTYDINKDEMQKTSKAPDESQQKNCKSTIQLATSKGKKKKKEKESVEGSVKSFRAQQADNMGLATPIARSPGNAKRKGT</sequence>
<accession>A0A8R1DWC9</accession>
<dbReference type="EnsemblMetazoa" id="CJA13063.1">
    <property type="protein sequence ID" value="CJA13063.1"/>
    <property type="gene ID" value="WBGene00132267"/>
</dbReference>
<feature type="compositionally biased region" description="Basic and acidic residues" evidence="6">
    <location>
        <begin position="377"/>
        <end position="460"/>
    </location>
</feature>
<feature type="domain" description="Protein kinase" evidence="7">
    <location>
        <begin position="9"/>
        <end position="275"/>
    </location>
</feature>
<dbReference type="EC" id="2.7.11.1" evidence="1"/>
<dbReference type="PROSITE" id="PS00108">
    <property type="entry name" value="PROTEIN_KINASE_ST"/>
    <property type="match status" value="1"/>
</dbReference>
<dbReference type="PROSITE" id="PS50011">
    <property type="entry name" value="PROTEIN_KINASE_DOM"/>
    <property type="match status" value="1"/>
</dbReference>
<reference evidence="9" key="1">
    <citation type="submission" date="2010-08" db="EMBL/GenBank/DDBJ databases">
        <authorList>
            <consortium name="Caenorhabditis japonica Sequencing Consortium"/>
            <person name="Wilson R.K."/>
        </authorList>
    </citation>
    <scope>NUCLEOTIDE SEQUENCE [LARGE SCALE GENOMIC DNA]</scope>
    <source>
        <strain evidence="9">DF5081</strain>
    </source>
</reference>
<dbReference type="PANTHER" id="PTHR11909">
    <property type="entry name" value="CASEIN KINASE-RELATED"/>
    <property type="match status" value="1"/>
</dbReference>
<feature type="coiled-coil region" evidence="5">
    <location>
        <begin position="288"/>
        <end position="318"/>
    </location>
</feature>
<dbReference type="SUPFAM" id="SSF56112">
    <property type="entry name" value="Protein kinase-like (PK-like)"/>
    <property type="match status" value="1"/>
</dbReference>
<evidence type="ECO:0000256" key="6">
    <source>
        <dbReference type="SAM" id="MobiDB-lite"/>
    </source>
</evidence>
<dbReference type="InterPro" id="IPR050235">
    <property type="entry name" value="CK1_Ser-Thr_kinase"/>
</dbReference>
<name>A0A8R1DWC9_CAEJA</name>